<organism evidence="1 2">
    <name type="scientific">Spirulina subsalsa FACHB-351</name>
    <dbReference type="NCBI Taxonomy" id="234711"/>
    <lineage>
        <taxon>Bacteria</taxon>
        <taxon>Bacillati</taxon>
        <taxon>Cyanobacteriota</taxon>
        <taxon>Cyanophyceae</taxon>
        <taxon>Spirulinales</taxon>
        <taxon>Spirulinaceae</taxon>
        <taxon>Spirulina</taxon>
    </lineage>
</organism>
<comment type="caution">
    <text evidence="1">The sequence shown here is derived from an EMBL/GenBank/DDBJ whole genome shotgun (WGS) entry which is preliminary data.</text>
</comment>
<name>A0ABT3L7S7_9CYAN</name>
<dbReference type="EMBL" id="JAIHOM010000058">
    <property type="protein sequence ID" value="MCW6037149.1"/>
    <property type="molecule type" value="Genomic_DNA"/>
</dbReference>
<keyword evidence="2" id="KW-1185">Reference proteome</keyword>
<proteinExistence type="predicted"/>
<gene>
    <name evidence="1" type="ORF">K4A83_12840</name>
</gene>
<reference evidence="1 2" key="1">
    <citation type="submission" date="2021-08" db="EMBL/GenBank/DDBJ databases">
        <title>Draft genome sequence of Spirulina subsalsa with high tolerance to salinity and hype-accumulation of phycocyanin.</title>
        <authorList>
            <person name="Pei H."/>
            <person name="Jiang L."/>
        </authorList>
    </citation>
    <scope>NUCLEOTIDE SEQUENCE [LARGE SCALE GENOMIC DNA]</scope>
    <source>
        <strain evidence="1 2">FACHB-351</strain>
    </source>
</reference>
<protein>
    <submittedName>
        <fullName evidence="1">Uncharacterized protein</fullName>
    </submittedName>
</protein>
<dbReference type="Proteomes" id="UP001526426">
    <property type="component" value="Unassembled WGS sequence"/>
</dbReference>
<dbReference type="RefSeq" id="WP_265264984.1">
    <property type="nucleotide sequence ID" value="NZ_JAIHOM010000058.1"/>
</dbReference>
<evidence type="ECO:0000313" key="2">
    <source>
        <dbReference type="Proteomes" id="UP001526426"/>
    </source>
</evidence>
<evidence type="ECO:0000313" key="1">
    <source>
        <dbReference type="EMBL" id="MCW6037149.1"/>
    </source>
</evidence>
<accession>A0ABT3L7S7</accession>
<sequence>MPKPLIRIALIKDFAIFFNKRGQAIEGRSPLAPRKGRSRSPLLGLLLILALAY</sequence>